<dbReference type="InterPro" id="IPR029062">
    <property type="entry name" value="Class_I_gatase-like"/>
</dbReference>
<name>A0A853J9M6_9GAMM</name>
<keyword evidence="2" id="KW-0315">Glutamine amidotransferase</keyword>
<proteinExistence type="predicted"/>
<evidence type="ECO:0000313" key="2">
    <source>
        <dbReference type="EMBL" id="NZA25871.1"/>
    </source>
</evidence>
<evidence type="ECO:0000313" key="3">
    <source>
        <dbReference type="Proteomes" id="UP000578091"/>
    </source>
</evidence>
<dbReference type="GO" id="GO:0016740">
    <property type="term" value="F:transferase activity"/>
    <property type="evidence" value="ECO:0007669"/>
    <property type="project" value="UniProtKB-KW"/>
</dbReference>
<dbReference type="InterPro" id="IPR044992">
    <property type="entry name" value="ChyE-like"/>
</dbReference>
<dbReference type="GO" id="GO:0005829">
    <property type="term" value="C:cytosol"/>
    <property type="evidence" value="ECO:0007669"/>
    <property type="project" value="TreeGrafter"/>
</dbReference>
<dbReference type="EMBL" id="JACCKA010000041">
    <property type="protein sequence ID" value="NZA25871.1"/>
    <property type="molecule type" value="Genomic_DNA"/>
</dbReference>
<dbReference type="Pfam" id="PF00117">
    <property type="entry name" value="GATase"/>
    <property type="match status" value="1"/>
</dbReference>
<feature type="domain" description="Glutamine amidotransferase" evidence="1">
    <location>
        <begin position="47"/>
        <end position="195"/>
    </location>
</feature>
<dbReference type="Proteomes" id="UP000578091">
    <property type="component" value="Unassembled WGS sequence"/>
</dbReference>
<evidence type="ECO:0000259" key="1">
    <source>
        <dbReference type="Pfam" id="PF00117"/>
    </source>
</evidence>
<organism evidence="2 3">
    <name type="scientific">Luteimonas salinisoli</name>
    <dbReference type="NCBI Taxonomy" id="2752307"/>
    <lineage>
        <taxon>Bacteria</taxon>
        <taxon>Pseudomonadati</taxon>
        <taxon>Pseudomonadota</taxon>
        <taxon>Gammaproteobacteria</taxon>
        <taxon>Lysobacterales</taxon>
        <taxon>Lysobacteraceae</taxon>
        <taxon>Luteimonas</taxon>
    </lineage>
</organism>
<comment type="caution">
    <text evidence="2">The sequence shown here is derived from an EMBL/GenBank/DDBJ whole genome shotgun (WGS) entry which is preliminary data.</text>
</comment>
<keyword evidence="3" id="KW-1185">Reference proteome</keyword>
<dbReference type="PANTHER" id="PTHR42695">
    <property type="entry name" value="GLUTAMINE AMIDOTRANSFERASE YLR126C-RELATED"/>
    <property type="match status" value="1"/>
</dbReference>
<dbReference type="PANTHER" id="PTHR42695:SF5">
    <property type="entry name" value="GLUTAMINE AMIDOTRANSFERASE YLR126C-RELATED"/>
    <property type="match status" value="1"/>
</dbReference>
<dbReference type="InterPro" id="IPR017926">
    <property type="entry name" value="GATASE"/>
</dbReference>
<sequence>MIVSAEPRPLLIVVAGRPVEPLRRHGGFGHWIRVAAGLGRREATVVDVEAGAPLPRPAGFAGIIVSGSAAMVTERLDWSERAAGWLREAAHAGLPLFGICYGHQLLAHALGGEVGDHPRGREMGTVEVACTPGCEDDPLFAALPPRFAAQATHLQSVLRAPPETVLLAASDHDGCHAFRWREHVWGVQFHPEFSAMHMRGYIRARADQLRGEGTDPQALAAAVRAAPHARRALRRFARRARTLSADRTIGDIDNDGRDQGIGG</sequence>
<protein>
    <submittedName>
        <fullName evidence="2">Glutamine amidotransferase</fullName>
    </submittedName>
</protein>
<gene>
    <name evidence="2" type="ORF">H0E84_05700</name>
</gene>
<reference evidence="2 3" key="1">
    <citation type="submission" date="2020-07" db="EMBL/GenBank/DDBJ databases">
        <title>Luteimonas sp. SJ-92.</title>
        <authorList>
            <person name="Huang X.-X."/>
            <person name="Xu L."/>
            <person name="Sun J.-Q."/>
        </authorList>
    </citation>
    <scope>NUCLEOTIDE SEQUENCE [LARGE SCALE GENOMIC DNA]</scope>
    <source>
        <strain evidence="2 3">SJ-92</strain>
    </source>
</reference>
<dbReference type="CDD" id="cd01741">
    <property type="entry name" value="GATase1_1"/>
    <property type="match status" value="1"/>
</dbReference>
<keyword evidence="2" id="KW-0808">Transferase</keyword>
<accession>A0A853J9M6</accession>
<dbReference type="RefSeq" id="WP_180677675.1">
    <property type="nucleotide sequence ID" value="NZ_JACCKA010000041.1"/>
</dbReference>
<dbReference type="PROSITE" id="PS51273">
    <property type="entry name" value="GATASE_TYPE_1"/>
    <property type="match status" value="1"/>
</dbReference>
<dbReference type="AlphaFoldDB" id="A0A853J9M6"/>
<dbReference type="Gene3D" id="3.40.50.880">
    <property type="match status" value="1"/>
</dbReference>
<dbReference type="NCBIfam" id="NF006562">
    <property type="entry name" value="PRK09065.1"/>
    <property type="match status" value="1"/>
</dbReference>
<dbReference type="SUPFAM" id="SSF52317">
    <property type="entry name" value="Class I glutamine amidotransferase-like"/>
    <property type="match status" value="1"/>
</dbReference>